<sequence length="49" mass="5610">MHDKDKGLRFQNLMSATEALYTLAFVLLVAIPAQLFLQCFFCVRDEVTT</sequence>
<evidence type="ECO:0000256" key="1">
    <source>
        <dbReference type="SAM" id="Phobius"/>
    </source>
</evidence>
<evidence type="ECO:0000313" key="3">
    <source>
        <dbReference type="Proteomes" id="UP000033441"/>
    </source>
</evidence>
<name>A0A0F3N9H9_ANAPH</name>
<dbReference type="AlphaFoldDB" id="A0A0F3N9H9"/>
<organism evidence="2 3">
    <name type="scientific">Anaplasma phagocytophilum str. ApMUC09</name>
    <dbReference type="NCBI Taxonomy" id="1359152"/>
    <lineage>
        <taxon>Bacteria</taxon>
        <taxon>Pseudomonadati</taxon>
        <taxon>Pseudomonadota</taxon>
        <taxon>Alphaproteobacteria</taxon>
        <taxon>Rickettsiales</taxon>
        <taxon>Anaplasmataceae</taxon>
        <taxon>Anaplasma</taxon>
        <taxon>phagocytophilum group</taxon>
    </lineage>
</organism>
<dbReference type="EMBL" id="LANV01000001">
    <property type="protein sequence ID" value="KJV64728.1"/>
    <property type="molecule type" value="Genomic_DNA"/>
</dbReference>
<keyword evidence="1" id="KW-0472">Membrane</keyword>
<keyword evidence="1" id="KW-0812">Transmembrane</keyword>
<accession>A0A0F3N9H9</accession>
<proteinExistence type="predicted"/>
<dbReference type="Proteomes" id="UP000033441">
    <property type="component" value="Unassembled WGS sequence"/>
</dbReference>
<keyword evidence="1" id="KW-1133">Transmembrane helix</keyword>
<reference evidence="2 3" key="1">
    <citation type="submission" date="2015-02" db="EMBL/GenBank/DDBJ databases">
        <title>Genome Sequencing of Rickettsiales.</title>
        <authorList>
            <person name="Daugherty S.C."/>
            <person name="Su Q."/>
            <person name="Abolude K."/>
            <person name="Beier-Sexton M."/>
            <person name="Carlyon J.A."/>
            <person name="Carter R."/>
            <person name="Day N.P."/>
            <person name="Dumler S.J."/>
            <person name="Dyachenko V."/>
            <person name="Godinez A."/>
            <person name="Kurtti T.J."/>
            <person name="Lichay M."/>
            <person name="Mullins K.E."/>
            <person name="Ott S."/>
            <person name="Pappas-Brown V."/>
            <person name="Paris D.H."/>
            <person name="Patel P."/>
            <person name="Richards A.L."/>
            <person name="Sadzewicz L."/>
            <person name="Sears K."/>
            <person name="Seidman D."/>
            <person name="Sengamalay N."/>
            <person name="Stenos J."/>
            <person name="Tallon L.J."/>
            <person name="Vincent G."/>
            <person name="Fraser C.M."/>
            <person name="Munderloh U."/>
            <person name="Dunning-Hotopp J.C."/>
        </authorList>
    </citation>
    <scope>NUCLEOTIDE SEQUENCE [LARGE SCALE GENOMIC DNA]</scope>
    <source>
        <strain evidence="2 3">ApMUC09</strain>
    </source>
</reference>
<comment type="caution">
    <text evidence="2">The sequence shown here is derived from an EMBL/GenBank/DDBJ whole genome shotgun (WGS) entry which is preliminary data.</text>
</comment>
<protein>
    <submittedName>
        <fullName evidence="2">Uncharacterized protein</fullName>
    </submittedName>
</protein>
<feature type="transmembrane region" description="Helical" evidence="1">
    <location>
        <begin position="20"/>
        <end position="43"/>
    </location>
</feature>
<gene>
    <name evidence="2" type="ORF">APHMUC_0573</name>
</gene>
<evidence type="ECO:0000313" key="2">
    <source>
        <dbReference type="EMBL" id="KJV64728.1"/>
    </source>
</evidence>